<dbReference type="EMBL" id="FOLQ01000025">
    <property type="protein sequence ID" value="SFF02324.1"/>
    <property type="molecule type" value="Genomic_DNA"/>
</dbReference>
<name>A0A1I2FA47_9BACT</name>
<dbReference type="Proteomes" id="UP000198598">
    <property type="component" value="Unassembled WGS sequence"/>
</dbReference>
<reference evidence="1 2" key="1">
    <citation type="submission" date="2016-10" db="EMBL/GenBank/DDBJ databases">
        <authorList>
            <person name="de Groot N.N."/>
        </authorList>
    </citation>
    <scope>NUCLEOTIDE SEQUENCE [LARGE SCALE GENOMIC DNA]</scope>
    <source>
        <strain evidence="1 2">DSM 26130</strain>
    </source>
</reference>
<gene>
    <name evidence="1" type="ORF">SAMN05216167_12521</name>
</gene>
<evidence type="ECO:0000313" key="2">
    <source>
        <dbReference type="Proteomes" id="UP000198598"/>
    </source>
</evidence>
<accession>A0A1I2FA47</accession>
<sequence length="133" mass="14906">MDISIIIAIFIKSNDNKKAPTLTSWRKQRRGGKSKTITVMIIMQNNAVSNSNQNSLEQVVSLPLVSTGSFYAQIETLRNVYLLTKNPYLVANHGRLLADEVRALSYHLEILIEGLNPMITEALAFHPINVEQV</sequence>
<protein>
    <submittedName>
        <fullName evidence="1">Uncharacterized protein</fullName>
    </submittedName>
</protein>
<organism evidence="1 2">
    <name type="scientific">Spirosoma endophyticum</name>
    <dbReference type="NCBI Taxonomy" id="662367"/>
    <lineage>
        <taxon>Bacteria</taxon>
        <taxon>Pseudomonadati</taxon>
        <taxon>Bacteroidota</taxon>
        <taxon>Cytophagia</taxon>
        <taxon>Cytophagales</taxon>
        <taxon>Cytophagaceae</taxon>
        <taxon>Spirosoma</taxon>
    </lineage>
</organism>
<evidence type="ECO:0000313" key="1">
    <source>
        <dbReference type="EMBL" id="SFF02324.1"/>
    </source>
</evidence>
<proteinExistence type="predicted"/>
<dbReference type="STRING" id="662367.SAMN05216167_12521"/>
<dbReference type="AlphaFoldDB" id="A0A1I2FA47"/>
<keyword evidence="2" id="KW-1185">Reference proteome</keyword>